<keyword evidence="11" id="KW-0444">Lipid biosynthesis</keyword>
<keyword evidence="7 11" id="KW-0560">Oxidoreductase</keyword>
<evidence type="ECO:0000256" key="5">
    <source>
        <dbReference type="ARBA" id="ARBA00022832"/>
    </source>
</evidence>
<dbReference type="Proteomes" id="UP001419268">
    <property type="component" value="Unassembled WGS sequence"/>
</dbReference>
<sequence length="361" mass="42030">MASKGSPKLCPTSSMPNSSSKCKPPPPPPPPPTTTTTTTTSSRTKAHHDRPVEENLEVKIRKIAFSDVVVKRKNRAYWVRKWRLWDLTISIGVMVHVHVMCFLYAYSTFSLSRFLVGLCIVIITGLFGISVSYHRNLAHRAFNLPKWLEYLFAYCGILSFQGHPILWVSMHRLHHQFTDEDRDPHSPTEGFWFSHMNWIFDIKYILQKRGGVNNVRDLEKQFFYRFLQKTNYIHPFLPAIPLLWWGGFPMLVWGLYVRTALAFHLTFLVNSACHIWGYQAWNTGDLSKNNWLVALLTFGEGWHNNHHAFEFSARHGHEWWQFDPGWYVIKLLELVGLATHVKVPSETQKQRMVALNKKART</sequence>
<dbReference type="GO" id="GO:0042761">
    <property type="term" value="P:very long-chain fatty acid biosynthetic process"/>
    <property type="evidence" value="ECO:0007669"/>
    <property type="project" value="TreeGrafter"/>
</dbReference>
<evidence type="ECO:0000256" key="7">
    <source>
        <dbReference type="ARBA" id="ARBA00023002"/>
    </source>
</evidence>
<keyword evidence="4 11" id="KW-0812">Transmembrane</keyword>
<evidence type="ECO:0000256" key="8">
    <source>
        <dbReference type="ARBA" id="ARBA00023004"/>
    </source>
</evidence>
<name>A0AAP0Q2R5_9MAGN</name>
<dbReference type="PANTHER" id="PTHR11351:SF87">
    <property type="entry name" value="LIPID DESATURASE ADS3.2, CHLOROPLASTIC-RELATED"/>
    <property type="match status" value="1"/>
</dbReference>
<evidence type="ECO:0000256" key="9">
    <source>
        <dbReference type="ARBA" id="ARBA00023098"/>
    </source>
</evidence>
<keyword evidence="8" id="KW-0408">Iron</keyword>
<proteinExistence type="inferred from homology"/>
<dbReference type="InterPro" id="IPR015876">
    <property type="entry name" value="Acyl-CoA_DS"/>
</dbReference>
<keyword evidence="10 13" id="KW-0472">Membrane</keyword>
<dbReference type="GO" id="GO:0005789">
    <property type="term" value="C:endoplasmic reticulum membrane"/>
    <property type="evidence" value="ECO:0007669"/>
    <property type="project" value="TreeGrafter"/>
</dbReference>
<comment type="caution">
    <text evidence="15">The sequence shown here is derived from an EMBL/GenBank/DDBJ whole genome shotgun (WGS) entry which is preliminary data.</text>
</comment>
<evidence type="ECO:0000313" key="16">
    <source>
        <dbReference type="Proteomes" id="UP001419268"/>
    </source>
</evidence>
<dbReference type="PANTHER" id="PTHR11351">
    <property type="entry name" value="ACYL-COA DESATURASE"/>
    <property type="match status" value="1"/>
</dbReference>
<comment type="similarity">
    <text evidence="3 11">Belongs to the fatty acid desaturase type 1 family.</text>
</comment>
<evidence type="ECO:0000256" key="11">
    <source>
        <dbReference type="RuleBase" id="RU000581"/>
    </source>
</evidence>
<dbReference type="AlphaFoldDB" id="A0AAP0Q2R5"/>
<evidence type="ECO:0000256" key="2">
    <source>
        <dbReference type="ARBA" id="ARBA00005189"/>
    </source>
</evidence>
<evidence type="ECO:0000256" key="13">
    <source>
        <dbReference type="SAM" id="Phobius"/>
    </source>
</evidence>
<evidence type="ECO:0000256" key="1">
    <source>
        <dbReference type="ARBA" id="ARBA00004141"/>
    </source>
</evidence>
<dbReference type="Pfam" id="PF00487">
    <property type="entry name" value="FA_desaturase"/>
    <property type="match status" value="1"/>
</dbReference>
<keyword evidence="5" id="KW-0276">Fatty acid metabolism</keyword>
<feature type="region of interest" description="Disordered" evidence="12">
    <location>
        <begin position="1"/>
        <end position="52"/>
    </location>
</feature>
<evidence type="ECO:0000256" key="6">
    <source>
        <dbReference type="ARBA" id="ARBA00022989"/>
    </source>
</evidence>
<gene>
    <name evidence="15" type="ORF">Scep_000246</name>
</gene>
<dbReference type="PRINTS" id="PR00075">
    <property type="entry name" value="FACDDSATRASE"/>
</dbReference>
<dbReference type="CDD" id="cd03505">
    <property type="entry name" value="Delta9-FADS-like"/>
    <property type="match status" value="1"/>
</dbReference>
<protein>
    <recommendedName>
        <fullName evidence="14">Fatty acid desaturase domain-containing protein</fullName>
    </recommendedName>
</protein>
<evidence type="ECO:0000256" key="12">
    <source>
        <dbReference type="SAM" id="MobiDB-lite"/>
    </source>
</evidence>
<feature type="transmembrane region" description="Helical" evidence="13">
    <location>
        <begin position="232"/>
        <end position="256"/>
    </location>
</feature>
<keyword evidence="6 13" id="KW-1133">Transmembrane helix</keyword>
<keyword evidence="11" id="KW-0275">Fatty acid biosynthesis</keyword>
<comment type="domain">
    <text evidence="11">The histidine box domains are involved in binding the catalytic metal ions.</text>
</comment>
<reference evidence="15 16" key="1">
    <citation type="submission" date="2024-01" db="EMBL/GenBank/DDBJ databases">
        <title>Genome assemblies of Stephania.</title>
        <authorList>
            <person name="Yang L."/>
        </authorList>
    </citation>
    <scope>NUCLEOTIDE SEQUENCE [LARGE SCALE GENOMIC DNA]</scope>
    <source>
        <strain evidence="15">JXDWG</strain>
        <tissue evidence="15">Leaf</tissue>
    </source>
</reference>
<evidence type="ECO:0000313" key="15">
    <source>
        <dbReference type="EMBL" id="KAK9165055.1"/>
    </source>
</evidence>
<dbReference type="EMBL" id="JBBNAG010000001">
    <property type="protein sequence ID" value="KAK9165055.1"/>
    <property type="molecule type" value="Genomic_DNA"/>
</dbReference>
<evidence type="ECO:0000256" key="4">
    <source>
        <dbReference type="ARBA" id="ARBA00022692"/>
    </source>
</evidence>
<evidence type="ECO:0000259" key="14">
    <source>
        <dbReference type="Pfam" id="PF00487"/>
    </source>
</evidence>
<keyword evidence="9" id="KW-0443">Lipid metabolism</keyword>
<feature type="compositionally biased region" description="Low complexity" evidence="12">
    <location>
        <begin position="11"/>
        <end position="22"/>
    </location>
</feature>
<feature type="transmembrane region" description="Helical" evidence="13">
    <location>
        <begin position="84"/>
        <end position="105"/>
    </location>
</feature>
<comment type="subcellular location">
    <subcellularLocation>
        <location evidence="1">Membrane</location>
        <topology evidence="1">Multi-pass membrane protein</topology>
    </subcellularLocation>
</comment>
<evidence type="ECO:0000256" key="10">
    <source>
        <dbReference type="ARBA" id="ARBA00023136"/>
    </source>
</evidence>
<dbReference type="InterPro" id="IPR005804">
    <property type="entry name" value="FA_desaturase_dom"/>
</dbReference>
<feature type="compositionally biased region" description="Pro residues" evidence="12">
    <location>
        <begin position="23"/>
        <end position="33"/>
    </location>
</feature>
<dbReference type="GO" id="GO:0016717">
    <property type="term" value="F:oxidoreductase activity, acting on paired donors, with oxidation of a pair of donors resulting in the reduction of molecular oxygen to two molecules of water"/>
    <property type="evidence" value="ECO:0007669"/>
    <property type="project" value="InterPro"/>
</dbReference>
<organism evidence="15 16">
    <name type="scientific">Stephania cephalantha</name>
    <dbReference type="NCBI Taxonomy" id="152367"/>
    <lineage>
        <taxon>Eukaryota</taxon>
        <taxon>Viridiplantae</taxon>
        <taxon>Streptophyta</taxon>
        <taxon>Embryophyta</taxon>
        <taxon>Tracheophyta</taxon>
        <taxon>Spermatophyta</taxon>
        <taxon>Magnoliopsida</taxon>
        <taxon>Ranunculales</taxon>
        <taxon>Menispermaceae</taxon>
        <taxon>Menispermoideae</taxon>
        <taxon>Cissampelideae</taxon>
        <taxon>Stephania</taxon>
    </lineage>
</organism>
<feature type="compositionally biased region" description="Low complexity" evidence="12">
    <location>
        <begin position="34"/>
        <end position="43"/>
    </location>
</feature>
<accession>A0AAP0Q2R5</accession>
<evidence type="ECO:0000256" key="3">
    <source>
        <dbReference type="ARBA" id="ARBA00009295"/>
    </source>
</evidence>
<keyword evidence="16" id="KW-1185">Reference proteome</keyword>
<comment type="pathway">
    <text evidence="2">Lipid metabolism.</text>
</comment>
<feature type="transmembrane region" description="Helical" evidence="13">
    <location>
        <begin position="111"/>
        <end position="131"/>
    </location>
</feature>
<comment type="cofactor">
    <cofactor evidence="11">
        <name>Fe(2+)</name>
        <dbReference type="ChEBI" id="CHEBI:29033"/>
    </cofactor>
</comment>
<feature type="domain" description="Fatty acid desaturase" evidence="14">
    <location>
        <begin position="116"/>
        <end position="324"/>
    </location>
</feature>